<evidence type="ECO:0000256" key="1">
    <source>
        <dbReference type="ARBA" id="ARBA00008857"/>
    </source>
</evidence>
<dbReference type="GO" id="GO:0003677">
    <property type="term" value="F:DNA binding"/>
    <property type="evidence" value="ECO:0007669"/>
    <property type="project" value="UniProtKB-KW"/>
</dbReference>
<dbReference type="InterPro" id="IPR013762">
    <property type="entry name" value="Integrase-like_cat_sf"/>
</dbReference>
<dbReference type="AlphaFoldDB" id="A0A810ADU1"/>
<keyword evidence="4" id="KW-0233">DNA recombination</keyword>
<protein>
    <submittedName>
        <fullName evidence="7">Integrase</fullName>
    </submittedName>
</protein>
<dbReference type="SUPFAM" id="SSF56349">
    <property type="entry name" value="DNA breaking-rejoining enzymes"/>
    <property type="match status" value="1"/>
</dbReference>
<dbReference type="PANTHER" id="PTHR30629">
    <property type="entry name" value="PROPHAGE INTEGRASE"/>
    <property type="match status" value="1"/>
</dbReference>
<dbReference type="CDD" id="cd00801">
    <property type="entry name" value="INT_P4_C"/>
    <property type="match status" value="1"/>
</dbReference>
<evidence type="ECO:0000256" key="2">
    <source>
        <dbReference type="ARBA" id="ARBA00022908"/>
    </source>
</evidence>
<keyword evidence="3" id="KW-0238">DNA-binding</keyword>
<dbReference type="EMBL" id="AP023098">
    <property type="protein sequence ID" value="BCE79159.1"/>
    <property type="molecule type" value="Genomic_DNA"/>
</dbReference>
<dbReference type="EMBL" id="AP023096">
    <property type="protein sequence ID" value="BCE61780.1"/>
    <property type="molecule type" value="Genomic_DNA"/>
</dbReference>
<dbReference type="Pfam" id="PF22022">
    <property type="entry name" value="Phage_int_M"/>
    <property type="match status" value="1"/>
</dbReference>
<proteinExistence type="inferred from homology"/>
<evidence type="ECO:0000313" key="6">
    <source>
        <dbReference type="EMBL" id="BCE53064.1"/>
    </source>
</evidence>
<accession>A0A810ADU1</accession>
<dbReference type="Pfam" id="PF00589">
    <property type="entry name" value="Phage_integrase"/>
    <property type="match status" value="1"/>
</dbReference>
<dbReference type="InterPro" id="IPR025166">
    <property type="entry name" value="Integrase_DNA_bind_dom"/>
</dbReference>
<feature type="domain" description="Tyr recombinase" evidence="5">
    <location>
        <begin position="198"/>
        <end position="385"/>
    </location>
</feature>
<dbReference type="InterPro" id="IPR002104">
    <property type="entry name" value="Integrase_catalytic"/>
</dbReference>
<dbReference type="GO" id="GO:0015074">
    <property type="term" value="P:DNA integration"/>
    <property type="evidence" value="ECO:0007669"/>
    <property type="project" value="UniProtKB-KW"/>
</dbReference>
<dbReference type="InterPro" id="IPR038488">
    <property type="entry name" value="Integrase_DNA-bd_sf"/>
</dbReference>
<dbReference type="Gene3D" id="1.10.150.130">
    <property type="match status" value="1"/>
</dbReference>
<dbReference type="Gene3D" id="1.10.443.10">
    <property type="entry name" value="Intergrase catalytic core"/>
    <property type="match status" value="1"/>
</dbReference>
<dbReference type="Pfam" id="PF13356">
    <property type="entry name" value="Arm-DNA-bind_3"/>
    <property type="match status" value="1"/>
</dbReference>
<keyword evidence="2" id="KW-0229">DNA integration</keyword>
<dbReference type="InterPro" id="IPR050808">
    <property type="entry name" value="Phage_Integrase"/>
</dbReference>
<evidence type="ECO:0000256" key="4">
    <source>
        <dbReference type="ARBA" id="ARBA00023172"/>
    </source>
</evidence>
<evidence type="ECO:0000256" key="3">
    <source>
        <dbReference type="ARBA" id="ARBA00023125"/>
    </source>
</evidence>
<dbReference type="EMBL" id="AP023095">
    <property type="protein sequence ID" value="BCE53064.1"/>
    <property type="molecule type" value="Genomic_DNA"/>
</dbReference>
<evidence type="ECO:0000313" key="7">
    <source>
        <dbReference type="EMBL" id="BCE61780.1"/>
    </source>
</evidence>
<reference evidence="8" key="3">
    <citation type="submission" date="2020-05" db="EMBL/GenBank/DDBJ databases">
        <title>Complete genome sequence of Bradyrhizobium diazoefficiens XF9 isolated from soybean nodule.</title>
        <authorList>
            <person name="Noda R."/>
            <person name="Kakizaki K."/>
            <person name="Minamisawa K."/>
        </authorList>
    </citation>
    <scope>NUCLEOTIDE SEQUENCE</scope>
    <source>
        <strain evidence="8">XF9</strain>
    </source>
</reference>
<dbReference type="InterPro" id="IPR011010">
    <property type="entry name" value="DNA_brk_join_enz"/>
</dbReference>
<dbReference type="Gene3D" id="3.30.160.390">
    <property type="entry name" value="Integrase, DNA-binding domain"/>
    <property type="match status" value="1"/>
</dbReference>
<evidence type="ECO:0000259" key="5">
    <source>
        <dbReference type="PROSITE" id="PS51898"/>
    </source>
</evidence>
<dbReference type="RefSeq" id="WP_110115817.1">
    <property type="nucleotide sequence ID" value="NZ_AP022638.1"/>
</dbReference>
<dbReference type="InterPro" id="IPR010998">
    <property type="entry name" value="Integrase_recombinase_N"/>
</dbReference>
<comment type="similarity">
    <text evidence="1">Belongs to the 'phage' integrase family.</text>
</comment>
<dbReference type="PANTHER" id="PTHR30629:SF2">
    <property type="entry name" value="PROPHAGE INTEGRASE INTS-RELATED"/>
    <property type="match status" value="1"/>
</dbReference>
<organism evidence="7">
    <name type="scientific">Bradyrhizobium diazoefficiens</name>
    <dbReference type="NCBI Taxonomy" id="1355477"/>
    <lineage>
        <taxon>Bacteria</taxon>
        <taxon>Pseudomonadati</taxon>
        <taxon>Pseudomonadota</taxon>
        <taxon>Alphaproteobacteria</taxon>
        <taxon>Hyphomicrobiales</taxon>
        <taxon>Nitrobacteraceae</taxon>
        <taxon>Bradyrhizobium</taxon>
    </lineage>
</organism>
<dbReference type="PROSITE" id="PS51898">
    <property type="entry name" value="TYR_RECOMBINASE"/>
    <property type="match status" value="1"/>
</dbReference>
<name>A0A810ADU1_9BRAD</name>
<dbReference type="GO" id="GO:0006310">
    <property type="term" value="P:DNA recombination"/>
    <property type="evidence" value="ECO:0007669"/>
    <property type="project" value="UniProtKB-KW"/>
</dbReference>
<gene>
    <name evidence="6" type="ORF">XF5B_05760</name>
    <name evidence="7" type="ORF">XF6B_05790</name>
    <name evidence="8" type="ORF">XF9B_05800</name>
</gene>
<evidence type="ECO:0000313" key="8">
    <source>
        <dbReference type="EMBL" id="BCE79159.1"/>
    </source>
</evidence>
<reference evidence="7" key="2">
    <citation type="submission" date="2020-05" db="EMBL/GenBank/DDBJ databases">
        <title>Complete genome sequence of Bradyrhizobium diazoefficiens XF6 isolated from soybean nodule.</title>
        <authorList>
            <person name="Noda R."/>
            <person name="Kakizaki K."/>
            <person name="Minamisawa K."/>
        </authorList>
    </citation>
    <scope>NUCLEOTIDE SEQUENCE</scope>
    <source>
        <strain evidence="7">XF6</strain>
    </source>
</reference>
<dbReference type="InterPro" id="IPR053876">
    <property type="entry name" value="Phage_int_M"/>
</dbReference>
<sequence>MPRRTLTDRFCIHAKAAEGEAQTDYFDEGRPGLALRVSRAGSKSWTYHFTLGGRRVRMTFGTYPATSLAKAHTRADEARAALEEGGDPRTALAKPASLKAICDEWADREGAGLRTGDDRKATLERLVYPALGGRSVGDIRRSDIVGLLDGIEDESGPVMADQTLAFLRRVFNWHASRDDDFRSPIVRGMARTKPKARARKRILADDEIRDVWGALDTAPDLPECYARYVRTILLTITRRTEAAGMHSTEFEGDNWTIPGERYKTKLDHVIPLTAAVKALIGGKPKGVNGNSWFVFSTTHGAKAFSGFSKAKRALDAEIARRREADGRDPMPRWTLHDLRRTGRSLMSRAKVPADHAERCLGHVIGGVRETYDRYEYLDEKRAAFAALAGLVDRIVSGRPLALKLVRVTREAEATA</sequence>
<reference evidence="6" key="1">
    <citation type="submission" date="2020-05" db="EMBL/GenBank/DDBJ databases">
        <title>Complete genome sequence of Bradyrhizobium diazoefficiens XF5 isolated from soybean nodule.</title>
        <authorList>
            <person name="Noda R."/>
            <person name="Kakizaki K."/>
            <person name="Minamisawa K."/>
        </authorList>
    </citation>
    <scope>NUCLEOTIDE SEQUENCE</scope>
    <source>
        <strain evidence="6">XF5</strain>
    </source>
</reference>